<dbReference type="SUPFAM" id="SSF46565">
    <property type="entry name" value="Chaperone J-domain"/>
    <property type="match status" value="1"/>
</dbReference>
<feature type="compositionally biased region" description="Basic and acidic residues" evidence="1">
    <location>
        <begin position="62"/>
        <end position="74"/>
    </location>
</feature>
<gene>
    <name evidence="3" type="ORF">CYCCA115_LOCUS2901</name>
</gene>
<dbReference type="InterPro" id="IPR001623">
    <property type="entry name" value="DnaJ_domain"/>
</dbReference>
<feature type="region of interest" description="Disordered" evidence="1">
    <location>
        <begin position="60"/>
        <end position="447"/>
    </location>
</feature>
<evidence type="ECO:0000313" key="3">
    <source>
        <dbReference type="EMBL" id="CAJ1932567.1"/>
    </source>
</evidence>
<protein>
    <recommendedName>
        <fullName evidence="2">J domain-containing protein</fullName>
    </recommendedName>
</protein>
<organism evidence="3 4">
    <name type="scientific">Cylindrotheca closterium</name>
    <dbReference type="NCBI Taxonomy" id="2856"/>
    <lineage>
        <taxon>Eukaryota</taxon>
        <taxon>Sar</taxon>
        <taxon>Stramenopiles</taxon>
        <taxon>Ochrophyta</taxon>
        <taxon>Bacillariophyta</taxon>
        <taxon>Bacillariophyceae</taxon>
        <taxon>Bacillariophycidae</taxon>
        <taxon>Bacillariales</taxon>
        <taxon>Bacillariaceae</taxon>
        <taxon>Cylindrotheca</taxon>
    </lineage>
</organism>
<feature type="compositionally biased region" description="Polar residues" evidence="1">
    <location>
        <begin position="192"/>
        <end position="236"/>
    </location>
</feature>
<sequence>MMDNPYQVLGLPLDASESDIKKAYHKAALKYHPDRQTNKENEQDAGVRFAEISEAYETLTDPVKRYDWRQKHENGGSGTTSTKPARAPASPSRNAAPPSTTSSTSSTSYQYSNPVSNSSKRAEFMAKKQESESTRASFASPVSLRRKRQSYAAAPPPSPMQSTPRASVRPSIRRPSSSSPSSSNSNSNWSNKQRMASPDSNSINMTGSVRSLNAGTLRAKNNSRVPQSAGATSQRRTVGRMSMQMPQPPLSAGAGTHKRRASVATPSQTRHVPQGPLPTVSTSRGLVLRQSVRLKPSAQPSPAPRGNLPAAPRGNMPAPPLSSPAVRRNSLDGSGRKKSHRDTSLDGSSRKVRREKTSSKKSTDMVVKRPKSQPPPRKSIFGINVGKKKVHNNANDDKSMKSNKSKKKKEEKDGKKKKKKPKSLSAPQQTLLTTTTTTTTKMKKKRT</sequence>
<dbReference type="Pfam" id="PF00226">
    <property type="entry name" value="DnaJ"/>
    <property type="match status" value="1"/>
</dbReference>
<dbReference type="SMART" id="SM00271">
    <property type="entry name" value="DnaJ"/>
    <property type="match status" value="1"/>
</dbReference>
<comment type="caution">
    <text evidence="3">The sequence shown here is derived from an EMBL/GenBank/DDBJ whole genome shotgun (WGS) entry which is preliminary data.</text>
</comment>
<feature type="domain" description="J" evidence="2">
    <location>
        <begin position="4"/>
        <end position="76"/>
    </location>
</feature>
<evidence type="ECO:0000313" key="4">
    <source>
        <dbReference type="Proteomes" id="UP001295423"/>
    </source>
</evidence>
<evidence type="ECO:0000256" key="1">
    <source>
        <dbReference type="SAM" id="MobiDB-lite"/>
    </source>
</evidence>
<dbReference type="Proteomes" id="UP001295423">
    <property type="component" value="Unassembled WGS sequence"/>
</dbReference>
<dbReference type="PROSITE" id="PS50076">
    <property type="entry name" value="DNAJ_2"/>
    <property type="match status" value="1"/>
</dbReference>
<name>A0AAD2FEF7_9STRA</name>
<reference evidence="3" key="1">
    <citation type="submission" date="2023-08" db="EMBL/GenBank/DDBJ databases">
        <authorList>
            <person name="Audoor S."/>
            <person name="Bilcke G."/>
        </authorList>
    </citation>
    <scope>NUCLEOTIDE SEQUENCE</scope>
</reference>
<feature type="compositionally biased region" description="Basic and acidic residues" evidence="1">
    <location>
        <begin position="355"/>
        <end position="367"/>
    </location>
</feature>
<dbReference type="InterPro" id="IPR050817">
    <property type="entry name" value="DjlA_DnaK_co-chaperone"/>
</dbReference>
<evidence type="ECO:0000259" key="2">
    <source>
        <dbReference type="PROSITE" id="PS50076"/>
    </source>
</evidence>
<dbReference type="CDD" id="cd06257">
    <property type="entry name" value="DnaJ"/>
    <property type="match status" value="1"/>
</dbReference>
<dbReference type="PANTHER" id="PTHR24074">
    <property type="entry name" value="CO-CHAPERONE PROTEIN DJLA"/>
    <property type="match status" value="1"/>
</dbReference>
<keyword evidence="4" id="KW-1185">Reference proteome</keyword>
<feature type="compositionally biased region" description="Polar residues" evidence="1">
    <location>
        <begin position="109"/>
        <end position="119"/>
    </location>
</feature>
<feature type="compositionally biased region" description="Low complexity" evidence="1">
    <location>
        <begin position="164"/>
        <end position="191"/>
    </location>
</feature>
<dbReference type="InterPro" id="IPR036869">
    <property type="entry name" value="J_dom_sf"/>
</dbReference>
<accession>A0AAD2FEF7</accession>
<proteinExistence type="predicted"/>
<dbReference type="Gene3D" id="1.10.287.110">
    <property type="entry name" value="DnaJ domain"/>
    <property type="match status" value="1"/>
</dbReference>
<feature type="compositionally biased region" description="Low complexity" evidence="1">
    <location>
        <begin position="79"/>
        <end position="108"/>
    </location>
</feature>
<feature type="compositionally biased region" description="Basic and acidic residues" evidence="1">
    <location>
        <begin position="120"/>
        <end position="133"/>
    </location>
</feature>
<feature type="compositionally biased region" description="Low complexity" evidence="1">
    <location>
        <begin position="430"/>
        <end position="440"/>
    </location>
</feature>
<dbReference type="EMBL" id="CAKOGP040000224">
    <property type="protein sequence ID" value="CAJ1932567.1"/>
    <property type="molecule type" value="Genomic_DNA"/>
</dbReference>
<dbReference type="PRINTS" id="PR00625">
    <property type="entry name" value="JDOMAIN"/>
</dbReference>
<dbReference type="AlphaFoldDB" id="A0AAD2FEF7"/>